<proteinExistence type="predicted"/>
<dbReference type="EMBL" id="JTDN01000003">
    <property type="protein sequence ID" value="KHL24297.1"/>
    <property type="molecule type" value="Genomic_DNA"/>
</dbReference>
<dbReference type="RefSeq" id="WP_039097876.1">
    <property type="nucleotide sequence ID" value="NZ_JTDN01000003.1"/>
</dbReference>
<dbReference type="AlphaFoldDB" id="A0A0B2BWF5"/>
<evidence type="ECO:0000313" key="3">
    <source>
        <dbReference type="Proteomes" id="UP000030988"/>
    </source>
</evidence>
<keyword evidence="1" id="KW-0175">Coiled coil</keyword>
<accession>A0A0B2BWF5</accession>
<name>A0A0B2BWF5_9SPHN</name>
<comment type="caution">
    <text evidence="2">The sequence shown here is derived from an EMBL/GenBank/DDBJ whole genome shotgun (WGS) entry which is preliminary data.</text>
</comment>
<evidence type="ECO:0000313" key="2">
    <source>
        <dbReference type="EMBL" id="KHL24297.1"/>
    </source>
</evidence>
<sequence length="79" mass="8924">MKSKVEREREALEQAEQELRERRAKLAELEKQESAKAIDKLVKSVGRERAIEILELSLQVKPKVALDKLRELAGGSAKA</sequence>
<organism evidence="2 3">
    <name type="scientific">Croceibacterium mercuriale</name>
    <dbReference type="NCBI Taxonomy" id="1572751"/>
    <lineage>
        <taxon>Bacteria</taxon>
        <taxon>Pseudomonadati</taxon>
        <taxon>Pseudomonadota</taxon>
        <taxon>Alphaproteobacteria</taxon>
        <taxon>Sphingomonadales</taxon>
        <taxon>Erythrobacteraceae</taxon>
        <taxon>Croceibacterium</taxon>
    </lineage>
</organism>
<gene>
    <name evidence="2" type="ORF">PK98_15160</name>
</gene>
<feature type="coiled-coil region" evidence="1">
    <location>
        <begin position="2"/>
        <end position="35"/>
    </location>
</feature>
<reference evidence="2 3" key="1">
    <citation type="submission" date="2014-11" db="EMBL/GenBank/DDBJ databases">
        <title>Draft genome sequence of Kirrobacter mercurialis.</title>
        <authorList>
            <person name="Coil D.A."/>
            <person name="Eisen J.A."/>
        </authorList>
    </citation>
    <scope>NUCLEOTIDE SEQUENCE [LARGE SCALE GENOMIC DNA]</scope>
    <source>
        <strain evidence="2 3">Coronado</strain>
    </source>
</reference>
<protein>
    <submittedName>
        <fullName evidence="2">Uncharacterized protein</fullName>
    </submittedName>
</protein>
<dbReference type="Proteomes" id="UP000030988">
    <property type="component" value="Unassembled WGS sequence"/>
</dbReference>
<evidence type="ECO:0000256" key="1">
    <source>
        <dbReference type="SAM" id="Coils"/>
    </source>
</evidence>
<keyword evidence="3" id="KW-1185">Reference proteome</keyword>